<keyword evidence="1" id="KW-0732">Signal</keyword>
<dbReference type="Proteomes" id="UP001449657">
    <property type="component" value="Chromosome"/>
</dbReference>
<gene>
    <name evidence="2" type="ORF">WJU22_20290</name>
</gene>
<evidence type="ECO:0000313" key="2">
    <source>
        <dbReference type="EMBL" id="WZN45242.1"/>
    </source>
</evidence>
<evidence type="ECO:0000313" key="3">
    <source>
        <dbReference type="Proteomes" id="UP001449657"/>
    </source>
</evidence>
<reference evidence="2 3" key="1">
    <citation type="submission" date="2024-03" db="EMBL/GenBank/DDBJ databases">
        <title>Chitinophaga caseinilytica sp. nov., a casein hydrolysing bacterium isolated from forest soil.</title>
        <authorList>
            <person name="Lee D.S."/>
            <person name="Han D.M."/>
            <person name="Baek J.H."/>
            <person name="Choi D.G."/>
            <person name="Jeon J.H."/>
            <person name="Jeon C.O."/>
        </authorList>
    </citation>
    <scope>NUCLEOTIDE SEQUENCE [LARGE SCALE GENOMIC DNA]</scope>
    <source>
        <strain evidence="2 3">KACC 19118</strain>
    </source>
</reference>
<sequence>MKRFSLIGLALIGASAVTAAFIPAKKNVKDPARAWNGREILGSTANGAESLNDVTCRQASQQEIDNLLADCDYTVTKTVNTPGSGTSQGFITRTSPLGANYTVTGTTNNVP</sequence>
<feature type="signal peptide" evidence="1">
    <location>
        <begin position="1"/>
        <end position="19"/>
    </location>
</feature>
<organism evidence="2 3">
    <name type="scientific">Chitinophaga caseinilytica</name>
    <dbReference type="NCBI Taxonomy" id="2267521"/>
    <lineage>
        <taxon>Bacteria</taxon>
        <taxon>Pseudomonadati</taxon>
        <taxon>Bacteroidota</taxon>
        <taxon>Chitinophagia</taxon>
        <taxon>Chitinophagales</taxon>
        <taxon>Chitinophagaceae</taxon>
        <taxon>Chitinophaga</taxon>
    </lineage>
</organism>
<feature type="chain" id="PRO_5046803198" evidence="1">
    <location>
        <begin position="20"/>
        <end position="111"/>
    </location>
</feature>
<protein>
    <submittedName>
        <fullName evidence="2">Uncharacterized protein</fullName>
    </submittedName>
</protein>
<evidence type="ECO:0000256" key="1">
    <source>
        <dbReference type="SAM" id="SignalP"/>
    </source>
</evidence>
<accession>A0ABZ2YZH5</accession>
<name>A0ABZ2YZH5_9BACT</name>
<keyword evidence="3" id="KW-1185">Reference proteome</keyword>
<dbReference type="RefSeq" id="WP_341839996.1">
    <property type="nucleotide sequence ID" value="NZ_CP149792.1"/>
</dbReference>
<dbReference type="EMBL" id="CP150096">
    <property type="protein sequence ID" value="WZN45242.1"/>
    <property type="molecule type" value="Genomic_DNA"/>
</dbReference>
<proteinExistence type="predicted"/>